<keyword evidence="2" id="KW-1133">Transmembrane helix</keyword>
<keyword evidence="4" id="KW-0808">Transferase</keyword>
<dbReference type="InterPro" id="IPR003362">
    <property type="entry name" value="Bact_transf"/>
</dbReference>
<dbReference type="Pfam" id="PF02397">
    <property type="entry name" value="Bac_transf"/>
    <property type="match status" value="1"/>
</dbReference>
<name>A0AAU7DXF0_9MICO</name>
<evidence type="ECO:0000256" key="1">
    <source>
        <dbReference type="ARBA" id="ARBA00006464"/>
    </source>
</evidence>
<keyword evidence="2" id="KW-0472">Membrane</keyword>
<protein>
    <submittedName>
        <fullName evidence="4">Sugar transferase</fullName>
        <ecNumber evidence="4">2.7.8.-</ecNumber>
    </submittedName>
</protein>
<sequence length="392" mass="43493">MSQDLMQANGYLVTKRAIDSVGAGLLLLLLLPVLGVVALLVRVRLGGPVLFSQRRPGKDEKEFTLYKFRSMVQPDPTNGLISDQDRITPFGQMLRSTSLDELPSLWNILKGEMSFVGPRPLLVSHLPRYSPEQGKRHLIRPGLTGLAQVSGRNLLPWDERLGLDVEYVERVSWKLDLWILVQTFAVVLNRTGISQSKEEITMEEFFGPLSFSTLALRPTEGLRVPRGIEMMPGCSCGHEFHDRGGSATVEYQNWVTLRDHTPLLYDWVAVDPANSTAKAVCGLTLVNAHNFHRGVAQGTDLVAELYVAVLRPEHAITETDAAQEVTTIGFQAISLVTTRALALGVKELRVTCAKTNDLMLTPLLQFGFEIIRSVLQSNNYLLSFETNLGQSD</sequence>
<dbReference type="EC" id="2.7.8.-" evidence="4"/>
<gene>
    <name evidence="4" type="ORF">V5R04_02760</name>
</gene>
<organism evidence="4">
    <name type="scientific">Jonesiaceae bacterium BS-20</name>
    <dbReference type="NCBI Taxonomy" id="3120821"/>
    <lineage>
        <taxon>Bacteria</taxon>
        <taxon>Bacillati</taxon>
        <taxon>Actinomycetota</taxon>
        <taxon>Actinomycetes</taxon>
        <taxon>Micrococcales</taxon>
        <taxon>Jonesiaceae</taxon>
    </lineage>
</organism>
<dbReference type="AlphaFoldDB" id="A0AAU7DXF0"/>
<dbReference type="GO" id="GO:0016780">
    <property type="term" value="F:phosphotransferase activity, for other substituted phosphate groups"/>
    <property type="evidence" value="ECO:0007669"/>
    <property type="project" value="TreeGrafter"/>
</dbReference>
<feature type="transmembrane region" description="Helical" evidence="2">
    <location>
        <begin position="20"/>
        <end position="45"/>
    </location>
</feature>
<feature type="domain" description="Bacterial sugar transferase" evidence="3">
    <location>
        <begin position="15"/>
        <end position="188"/>
    </location>
</feature>
<proteinExistence type="inferred from homology"/>
<evidence type="ECO:0000259" key="3">
    <source>
        <dbReference type="Pfam" id="PF02397"/>
    </source>
</evidence>
<comment type="similarity">
    <text evidence="1">Belongs to the bacterial sugar transferase family.</text>
</comment>
<evidence type="ECO:0000256" key="2">
    <source>
        <dbReference type="SAM" id="Phobius"/>
    </source>
</evidence>
<dbReference type="EMBL" id="CP146203">
    <property type="protein sequence ID" value="XBH22166.1"/>
    <property type="molecule type" value="Genomic_DNA"/>
</dbReference>
<reference evidence="4" key="1">
    <citation type="submission" date="2024-02" db="EMBL/GenBank/DDBJ databases">
        <title>Tomenella chthoni gen. nov. sp. nov., a member of the family Jonesiaceae isolated from bat guano.</title>
        <authorList>
            <person name="Miller S.L."/>
            <person name="King J."/>
            <person name="Sankaranarayanan K."/>
            <person name="Lawson P.A."/>
        </authorList>
    </citation>
    <scope>NUCLEOTIDE SEQUENCE</scope>
    <source>
        <strain evidence="4">BS-20</strain>
    </source>
</reference>
<accession>A0AAU7DXF0</accession>
<dbReference type="PANTHER" id="PTHR30576:SF8">
    <property type="entry name" value="UNDECAPRENYL-PHOSPHATE GALACTOSE PHOSPHOTRANSFERASE"/>
    <property type="match status" value="1"/>
</dbReference>
<evidence type="ECO:0000313" key="4">
    <source>
        <dbReference type="EMBL" id="XBH22166.1"/>
    </source>
</evidence>
<dbReference type="PANTHER" id="PTHR30576">
    <property type="entry name" value="COLANIC BIOSYNTHESIS UDP-GLUCOSE LIPID CARRIER TRANSFERASE"/>
    <property type="match status" value="1"/>
</dbReference>
<keyword evidence="2" id="KW-0812">Transmembrane</keyword>